<evidence type="ECO:0000313" key="2">
    <source>
        <dbReference type="EMBL" id="CEK42003.1"/>
    </source>
</evidence>
<evidence type="ECO:0000256" key="1">
    <source>
        <dbReference type="SAM" id="MobiDB-lite"/>
    </source>
</evidence>
<dbReference type="EMBL" id="LN713926">
    <property type="protein sequence ID" value="CEK42003.1"/>
    <property type="molecule type" value="Genomic_DNA"/>
</dbReference>
<reference evidence="2" key="1">
    <citation type="submission" date="2014-12" db="EMBL/GenBank/DDBJ databases">
        <authorList>
            <person name="Hall J."/>
        </authorList>
    </citation>
    <scope>NUCLEOTIDE SEQUENCE [LARGE SCALE GENOMIC DNA]</scope>
    <source>
        <strain evidence="2">SBW25</strain>
        <plasmid evidence="2">pQBR57</plasmid>
    </source>
</reference>
<accession>A0A0G4E4S5</accession>
<organism evidence="2">
    <name type="scientific">Pseudomonas fluorescens (strain SBW25)</name>
    <dbReference type="NCBI Taxonomy" id="216595"/>
    <lineage>
        <taxon>Bacteria</taxon>
        <taxon>Pseudomonadati</taxon>
        <taxon>Pseudomonadota</taxon>
        <taxon>Gammaproteobacteria</taxon>
        <taxon>Pseudomonadales</taxon>
        <taxon>Pseudomonadaceae</taxon>
        <taxon>Pseudomonas</taxon>
    </lineage>
</organism>
<dbReference type="RefSeq" id="WP_192963225.1">
    <property type="nucleotide sequence ID" value="NZ_LN713926.1"/>
</dbReference>
<protein>
    <submittedName>
        <fullName evidence="2">Uncharacterized protein</fullName>
    </submittedName>
</protein>
<feature type="region of interest" description="Disordered" evidence="1">
    <location>
        <begin position="90"/>
        <end position="121"/>
    </location>
</feature>
<name>A0A0G4E4S5_PSEFS</name>
<proteinExistence type="predicted"/>
<gene>
    <name evidence="2" type="ORF">PQBR57_0050</name>
</gene>
<dbReference type="AlphaFoldDB" id="A0A0G4E4S5"/>
<keyword evidence="2" id="KW-0614">Plasmid</keyword>
<reference evidence="2" key="2">
    <citation type="submission" date="2015-06" db="EMBL/GenBank/DDBJ databases">
        <title>Environmentally co-occuring mercury resistance plasmids are genetically and phenotypically diverse and confer variable context-dependent fitness effects.</title>
        <authorList>
            <person name="Hall J.P.J."/>
            <person name="Harrison E."/>
            <person name="Lilley A.K."/>
            <person name="Paterson S."/>
            <person name="Spiers A.J."/>
            <person name="Brockhurst M.A."/>
        </authorList>
    </citation>
    <scope>NUCLEOTIDE SEQUENCE [LARGE SCALE GENOMIC DNA]</scope>
    <source>
        <strain evidence="2">SBW25</strain>
        <plasmid evidence="2">pQBR57</plasmid>
    </source>
</reference>
<sequence>MGSLFRSTIYLQVQGQRPRIGGFFWQSDEIKLAVILQALFRTGGNMGKRWAIASDPKILARIAAQEQNRGGGQARGIPSSIPILGIQPEGKGVRTKKEPSAATKRAGRVAENNQDSRRDSLGYDEASNTLTIVLAGAELLSLNTSLRMHHAKQTKLKTTWLKRIKALMLLNICIYDQWKANHSKAFPLIVEEVYATGQSNCLDVESVTAACKPIIDALVRTQFIPDDKPEYIAQPIAYTFRQPANGLVLVLRPAPKPWGEISDSTMEIAKRMPALPG</sequence>
<geneLocation type="plasmid" evidence="2">
    <name>pQBR57</name>
</geneLocation>